<evidence type="ECO:0000256" key="8">
    <source>
        <dbReference type="ARBA" id="ARBA00023014"/>
    </source>
</evidence>
<keyword evidence="8" id="KW-0411">Iron-sulfur</keyword>
<comment type="cofactor">
    <cofactor evidence="1">
        <name>[4Fe-4S] cluster</name>
        <dbReference type="ChEBI" id="CHEBI:49883"/>
    </cofactor>
</comment>
<dbReference type="InterPro" id="IPR058240">
    <property type="entry name" value="rSAM_sf"/>
</dbReference>
<evidence type="ECO:0000313" key="13">
    <source>
        <dbReference type="Proteomes" id="UP000674938"/>
    </source>
</evidence>
<evidence type="ECO:0000256" key="9">
    <source>
        <dbReference type="ARBA" id="ARBA00047365"/>
    </source>
</evidence>
<dbReference type="PROSITE" id="PS00198">
    <property type="entry name" value="4FE4S_FER_1"/>
    <property type="match status" value="1"/>
</dbReference>
<dbReference type="SUPFAM" id="SSF102114">
    <property type="entry name" value="Radical SAM enzymes"/>
    <property type="match status" value="1"/>
</dbReference>
<feature type="domain" description="Radical SAM core" evidence="11">
    <location>
        <begin position="17"/>
        <end position="309"/>
    </location>
</feature>
<dbReference type="PANTHER" id="PTHR30352:SF4">
    <property type="entry name" value="PYRUVATE FORMATE-LYASE 2-ACTIVATING ENZYME"/>
    <property type="match status" value="1"/>
</dbReference>
<sequence>MTETKGVIFNIQRFSLHDGKGIRTVLFLKGCPLACRWCSNPESISGKVDIFQDLTKCIGCGLCQKACPEDAIYFDKKQNTYIINREKCTNCGLCAEACPTTAITSIGQIRTVTQAVAMIKRDLPFFTNSGGGVTLSGGEILFQPAFAFEILKTCKEDGIDTAIETSGNGKWKWLSQIATVTNTIYYDLKAMDAELHRQLTTVNNDKIIKNLIALDRLIGEMSVAQRPQLIIRIPMIEGRNVTESNIKETADFLKTNLTFYDHLELLPFHNFGESKYRQLGKTYEFAGVANMGEENYSRYLERFNQLGIKTNVMTW</sequence>
<dbReference type="NCBIfam" id="TIGR02494">
    <property type="entry name" value="PFLE_PFLC"/>
    <property type="match status" value="1"/>
</dbReference>
<dbReference type="InterPro" id="IPR007197">
    <property type="entry name" value="rSAM"/>
</dbReference>
<dbReference type="RefSeq" id="WP_209527677.1">
    <property type="nucleotide sequence ID" value="NZ_JAEEGA010000006.1"/>
</dbReference>
<organism evidence="12 13">
    <name type="scientific">Vagococcus allomyrinae</name>
    <dbReference type="NCBI Taxonomy" id="2794353"/>
    <lineage>
        <taxon>Bacteria</taxon>
        <taxon>Bacillati</taxon>
        <taxon>Bacillota</taxon>
        <taxon>Bacilli</taxon>
        <taxon>Lactobacillales</taxon>
        <taxon>Enterococcaceae</taxon>
        <taxon>Vagococcus</taxon>
    </lineage>
</organism>
<dbReference type="EMBL" id="JAEEGA010000006">
    <property type="protein sequence ID" value="MBP1041592.1"/>
    <property type="molecule type" value="Genomic_DNA"/>
</dbReference>
<feature type="domain" description="4Fe-4S ferredoxin-type" evidence="10">
    <location>
        <begin position="79"/>
        <end position="108"/>
    </location>
</feature>
<dbReference type="Pfam" id="PF12838">
    <property type="entry name" value="Fer4_7"/>
    <property type="match status" value="1"/>
</dbReference>
<comment type="caution">
    <text evidence="12">The sequence shown here is derived from an EMBL/GenBank/DDBJ whole genome shotgun (WGS) entry which is preliminary data.</text>
</comment>
<dbReference type="InterPro" id="IPR012839">
    <property type="entry name" value="Organic_radical_activase"/>
</dbReference>
<dbReference type="InterPro" id="IPR034457">
    <property type="entry name" value="Organic_radical-activating"/>
</dbReference>
<dbReference type="GO" id="GO:0051539">
    <property type="term" value="F:4 iron, 4 sulfur cluster binding"/>
    <property type="evidence" value="ECO:0007669"/>
    <property type="project" value="UniProtKB-KW"/>
</dbReference>
<evidence type="ECO:0000259" key="11">
    <source>
        <dbReference type="PROSITE" id="PS51918"/>
    </source>
</evidence>
<evidence type="ECO:0000259" key="10">
    <source>
        <dbReference type="PROSITE" id="PS51379"/>
    </source>
</evidence>
<dbReference type="PIRSF" id="PIRSF000371">
    <property type="entry name" value="PFL_act_enz"/>
    <property type="match status" value="1"/>
</dbReference>
<dbReference type="GO" id="GO:0046872">
    <property type="term" value="F:metal ion binding"/>
    <property type="evidence" value="ECO:0007669"/>
    <property type="project" value="UniProtKB-KW"/>
</dbReference>
<evidence type="ECO:0000256" key="2">
    <source>
        <dbReference type="ARBA" id="ARBA00009777"/>
    </source>
</evidence>
<keyword evidence="3" id="KW-0004">4Fe-4S</keyword>
<gene>
    <name evidence="12" type="ORF">I6N95_11295</name>
</gene>
<evidence type="ECO:0000313" key="12">
    <source>
        <dbReference type="EMBL" id="MBP1041592.1"/>
    </source>
</evidence>
<dbReference type="PROSITE" id="PS51918">
    <property type="entry name" value="RADICAL_SAM"/>
    <property type="match status" value="1"/>
</dbReference>
<keyword evidence="5" id="KW-0479">Metal-binding</keyword>
<dbReference type="Proteomes" id="UP000674938">
    <property type="component" value="Unassembled WGS sequence"/>
</dbReference>
<dbReference type="SFLD" id="SFLDS00029">
    <property type="entry name" value="Radical_SAM"/>
    <property type="match status" value="1"/>
</dbReference>
<evidence type="ECO:0000256" key="6">
    <source>
        <dbReference type="ARBA" id="ARBA00023002"/>
    </source>
</evidence>
<reference evidence="12" key="1">
    <citation type="submission" date="2020-12" db="EMBL/GenBank/DDBJ databases">
        <title>Vagococcus allomyrinae sp. nov. and Enterococcus lavae sp. nov., isolated from the larvae of Allomyrina dichotoma.</title>
        <authorList>
            <person name="Lee S.D."/>
        </authorList>
    </citation>
    <scope>NUCLEOTIDE SEQUENCE</scope>
    <source>
        <strain evidence="12">BWB3-3</strain>
    </source>
</reference>
<dbReference type="InterPro" id="IPR001989">
    <property type="entry name" value="Radical_activat_CS"/>
</dbReference>
<keyword evidence="7" id="KW-0408">Iron</keyword>
<dbReference type="InterPro" id="IPR017900">
    <property type="entry name" value="4Fe4S_Fe_S_CS"/>
</dbReference>
<dbReference type="InterPro" id="IPR017896">
    <property type="entry name" value="4Fe4S_Fe-S-bd"/>
</dbReference>
<accession>A0A940SS66</accession>
<dbReference type="SFLD" id="SFLDG01066">
    <property type="entry name" value="organic_radical-activating_enz"/>
    <property type="match status" value="1"/>
</dbReference>
<dbReference type="Gene3D" id="3.20.20.70">
    <property type="entry name" value="Aldolase class I"/>
    <property type="match status" value="1"/>
</dbReference>
<protein>
    <submittedName>
        <fullName evidence="12">Glycyl-radical enzyme activating protein</fullName>
    </submittedName>
</protein>
<dbReference type="AlphaFoldDB" id="A0A940SS66"/>
<comment type="similarity">
    <text evidence="2">Belongs to the organic radical-activating enzymes family.</text>
</comment>
<dbReference type="GO" id="GO:0016491">
    <property type="term" value="F:oxidoreductase activity"/>
    <property type="evidence" value="ECO:0007669"/>
    <property type="project" value="UniProtKB-KW"/>
</dbReference>
<dbReference type="Gene3D" id="3.30.70.20">
    <property type="match status" value="1"/>
</dbReference>
<dbReference type="SFLD" id="SFLDG01118">
    <property type="entry name" value="activating_enzymes__group_2"/>
    <property type="match status" value="1"/>
</dbReference>
<dbReference type="PROSITE" id="PS51379">
    <property type="entry name" value="4FE4S_FER_2"/>
    <property type="match status" value="2"/>
</dbReference>
<dbReference type="PROSITE" id="PS01087">
    <property type="entry name" value="RADICAL_ACTIVATING"/>
    <property type="match status" value="1"/>
</dbReference>
<evidence type="ECO:0000256" key="3">
    <source>
        <dbReference type="ARBA" id="ARBA00022485"/>
    </source>
</evidence>
<feature type="domain" description="4Fe-4S ferredoxin-type" evidence="10">
    <location>
        <begin position="46"/>
        <end position="77"/>
    </location>
</feature>
<keyword evidence="13" id="KW-1185">Reference proteome</keyword>
<evidence type="ECO:0000256" key="5">
    <source>
        <dbReference type="ARBA" id="ARBA00022723"/>
    </source>
</evidence>
<dbReference type="PANTHER" id="PTHR30352">
    <property type="entry name" value="PYRUVATE FORMATE-LYASE-ACTIVATING ENZYME"/>
    <property type="match status" value="1"/>
</dbReference>
<evidence type="ECO:0000256" key="4">
    <source>
        <dbReference type="ARBA" id="ARBA00022691"/>
    </source>
</evidence>
<proteinExistence type="inferred from homology"/>
<dbReference type="SUPFAM" id="SSF54862">
    <property type="entry name" value="4Fe-4S ferredoxins"/>
    <property type="match status" value="1"/>
</dbReference>
<dbReference type="InterPro" id="IPR013785">
    <property type="entry name" value="Aldolase_TIM"/>
</dbReference>
<keyword evidence="6" id="KW-0560">Oxidoreductase</keyword>
<evidence type="ECO:0000256" key="1">
    <source>
        <dbReference type="ARBA" id="ARBA00001966"/>
    </source>
</evidence>
<dbReference type="InterPro" id="IPR040074">
    <property type="entry name" value="BssD/PflA/YjjW"/>
</dbReference>
<evidence type="ECO:0000256" key="7">
    <source>
        <dbReference type="ARBA" id="ARBA00023004"/>
    </source>
</evidence>
<keyword evidence="4" id="KW-0949">S-adenosyl-L-methionine</keyword>
<name>A0A940SS66_9ENTE</name>
<comment type="catalytic activity">
    <reaction evidence="9">
        <text>glycyl-[protein] + reduced [flavodoxin] + S-adenosyl-L-methionine = glycin-2-yl radical-[protein] + semiquinone [flavodoxin] + 5'-deoxyadenosine + L-methionine + H(+)</text>
        <dbReference type="Rhea" id="RHEA:61976"/>
        <dbReference type="Rhea" id="RHEA-COMP:10622"/>
        <dbReference type="Rhea" id="RHEA-COMP:14480"/>
        <dbReference type="Rhea" id="RHEA-COMP:15993"/>
        <dbReference type="Rhea" id="RHEA-COMP:15994"/>
        <dbReference type="ChEBI" id="CHEBI:15378"/>
        <dbReference type="ChEBI" id="CHEBI:17319"/>
        <dbReference type="ChEBI" id="CHEBI:29947"/>
        <dbReference type="ChEBI" id="CHEBI:32722"/>
        <dbReference type="ChEBI" id="CHEBI:57618"/>
        <dbReference type="ChEBI" id="CHEBI:57844"/>
        <dbReference type="ChEBI" id="CHEBI:59789"/>
        <dbReference type="ChEBI" id="CHEBI:140311"/>
    </reaction>
</comment>